<name>A0A495NY25_9FLAO</name>
<gene>
    <name evidence="2" type="ORF">BC962_3053</name>
</gene>
<reference evidence="2 3" key="1">
    <citation type="submission" date="2018-10" db="EMBL/GenBank/DDBJ databases">
        <title>Genomic Encyclopedia of Archaeal and Bacterial Type Strains, Phase II (KMG-II): from individual species to whole genera.</title>
        <authorList>
            <person name="Goeker M."/>
        </authorList>
    </citation>
    <scope>NUCLEOTIDE SEQUENCE [LARGE SCALE GENOMIC DNA]</scope>
    <source>
        <strain evidence="2 3">DSM 19839</strain>
    </source>
</reference>
<keyword evidence="3" id="KW-1185">Reference proteome</keyword>
<feature type="coiled-coil region" evidence="1">
    <location>
        <begin position="162"/>
        <end position="189"/>
    </location>
</feature>
<organism evidence="2 3">
    <name type="scientific">Gillisia mitskevichiae</name>
    <dbReference type="NCBI Taxonomy" id="270921"/>
    <lineage>
        <taxon>Bacteria</taxon>
        <taxon>Pseudomonadati</taxon>
        <taxon>Bacteroidota</taxon>
        <taxon>Flavobacteriia</taxon>
        <taxon>Flavobacteriales</taxon>
        <taxon>Flavobacteriaceae</taxon>
        <taxon>Gillisia</taxon>
    </lineage>
</organism>
<evidence type="ECO:0000313" key="3">
    <source>
        <dbReference type="Proteomes" id="UP000276282"/>
    </source>
</evidence>
<evidence type="ECO:0000256" key="1">
    <source>
        <dbReference type="SAM" id="Coils"/>
    </source>
</evidence>
<dbReference type="RefSeq" id="WP_121346839.1">
    <property type="nucleotide sequence ID" value="NZ_RBLG01000006.1"/>
</dbReference>
<keyword evidence="1" id="KW-0175">Coiled coil</keyword>
<dbReference type="AlphaFoldDB" id="A0A495NY25"/>
<sequence>MNQNFNFLILLSFLFYNSPGNAQTESTAGFIPNGYVLLEEHSGDVNKDGLEDCILIIKNTKEENIVENRFGDIVDRNRRGIIVLLNTENGYEPILKNLDCFSSENEDGGVYYPPELSIEIHTNILKIHYAHGRYGNWEYIFRYGKSDYRLIGYESSENRGPIVNYKTSINFLTKKKQVLENENMNSQDEVGIFKETWEKIKIENLIKLSEIQDFDNIDMTKY</sequence>
<comment type="caution">
    <text evidence="2">The sequence shown here is derived from an EMBL/GenBank/DDBJ whole genome shotgun (WGS) entry which is preliminary data.</text>
</comment>
<accession>A0A495NY25</accession>
<proteinExistence type="predicted"/>
<evidence type="ECO:0000313" key="2">
    <source>
        <dbReference type="EMBL" id="RKS42766.1"/>
    </source>
</evidence>
<dbReference type="OrthoDB" id="86940at2"/>
<dbReference type="Proteomes" id="UP000276282">
    <property type="component" value="Unassembled WGS sequence"/>
</dbReference>
<protein>
    <submittedName>
        <fullName evidence="2">Uncharacterized protein</fullName>
    </submittedName>
</protein>
<dbReference type="EMBL" id="RBLG01000006">
    <property type="protein sequence ID" value="RKS42766.1"/>
    <property type="molecule type" value="Genomic_DNA"/>
</dbReference>